<evidence type="ECO:0000256" key="2">
    <source>
        <dbReference type="ARBA" id="ARBA00022722"/>
    </source>
</evidence>
<dbReference type="InterPro" id="IPR036397">
    <property type="entry name" value="RNaseH_sf"/>
</dbReference>
<dbReference type="AlphaFoldDB" id="A0A438GC71"/>
<evidence type="ECO:0000256" key="3">
    <source>
        <dbReference type="ARBA" id="ARBA00022723"/>
    </source>
</evidence>
<feature type="domain" description="RNase H type-2" evidence="7">
    <location>
        <begin position="17"/>
        <end position="51"/>
    </location>
</feature>
<dbReference type="GO" id="GO:0004523">
    <property type="term" value="F:RNA-DNA hybrid ribonuclease activity"/>
    <property type="evidence" value="ECO:0007669"/>
    <property type="project" value="UniProtKB-EC"/>
</dbReference>
<sequence length="85" mass="9450">MGSETALPKWASEPCMMGIDEAGRGPVLGPMVYGCLYCARSYHNTLSTLNFAEPCGDCLRRCLDTCCVLECGDWLFCQQLEVRMM</sequence>
<keyword evidence="5 6" id="KW-0378">Hydrolase</keyword>
<keyword evidence="4 6" id="KW-0255">Endonuclease</keyword>
<dbReference type="InterPro" id="IPR012337">
    <property type="entry name" value="RNaseH-like_sf"/>
</dbReference>
<evidence type="ECO:0000313" key="9">
    <source>
        <dbReference type="Proteomes" id="UP000288805"/>
    </source>
</evidence>
<dbReference type="EC" id="3.1.26.4" evidence="6"/>
<evidence type="ECO:0000256" key="4">
    <source>
        <dbReference type="ARBA" id="ARBA00022759"/>
    </source>
</evidence>
<comment type="function">
    <text evidence="6">Endonuclease that specifically degrades the RNA of RNA-DNA hybrids.</text>
</comment>
<evidence type="ECO:0000256" key="6">
    <source>
        <dbReference type="RuleBase" id="RU003515"/>
    </source>
</evidence>
<accession>A0A438GC71</accession>
<gene>
    <name evidence="8" type="primary">VvCHDp001263_2</name>
    <name evidence="8" type="ORF">CK203_064266</name>
</gene>
<keyword evidence="2 6" id="KW-0540">Nuclease</keyword>
<dbReference type="Pfam" id="PF01351">
    <property type="entry name" value="RNase_HII"/>
    <property type="match status" value="1"/>
</dbReference>
<evidence type="ECO:0000313" key="8">
    <source>
        <dbReference type="EMBL" id="RVW69809.1"/>
    </source>
</evidence>
<evidence type="ECO:0000259" key="7">
    <source>
        <dbReference type="Pfam" id="PF01351"/>
    </source>
</evidence>
<comment type="similarity">
    <text evidence="6">Belongs to the RNase HII family.</text>
</comment>
<dbReference type="PANTHER" id="PTHR10954:SF7">
    <property type="entry name" value="RIBONUCLEASE H2 SUBUNIT A"/>
    <property type="match status" value="1"/>
</dbReference>
<name>A0A438GC71_VITVI</name>
<dbReference type="InterPro" id="IPR001352">
    <property type="entry name" value="RNase_HII/HIII"/>
</dbReference>
<evidence type="ECO:0000256" key="5">
    <source>
        <dbReference type="ARBA" id="ARBA00022801"/>
    </source>
</evidence>
<dbReference type="GO" id="GO:0046872">
    <property type="term" value="F:metal ion binding"/>
    <property type="evidence" value="ECO:0007669"/>
    <property type="project" value="UniProtKB-KW"/>
</dbReference>
<comment type="catalytic activity">
    <reaction evidence="1 6">
        <text>Endonucleolytic cleavage to 5'-phosphomonoester.</text>
        <dbReference type="EC" id="3.1.26.4"/>
    </reaction>
</comment>
<dbReference type="SUPFAM" id="SSF53098">
    <property type="entry name" value="Ribonuclease H-like"/>
    <property type="match status" value="1"/>
</dbReference>
<protein>
    <recommendedName>
        <fullName evidence="6">Ribonuclease</fullName>
        <ecNumber evidence="6">3.1.26.4</ecNumber>
    </recommendedName>
</protein>
<dbReference type="PANTHER" id="PTHR10954">
    <property type="entry name" value="RIBONUCLEASE H2 SUBUNIT A"/>
    <property type="match status" value="1"/>
</dbReference>
<dbReference type="EMBL" id="QGNW01000482">
    <property type="protein sequence ID" value="RVW69809.1"/>
    <property type="molecule type" value="Genomic_DNA"/>
</dbReference>
<reference evidence="8 9" key="1">
    <citation type="journal article" date="2018" name="PLoS Genet.">
        <title>Population sequencing reveals clonal diversity and ancestral inbreeding in the grapevine cultivar Chardonnay.</title>
        <authorList>
            <person name="Roach M.J."/>
            <person name="Johnson D.L."/>
            <person name="Bohlmann J."/>
            <person name="van Vuuren H.J."/>
            <person name="Jones S.J."/>
            <person name="Pretorius I.S."/>
            <person name="Schmidt S.A."/>
            <person name="Borneman A.R."/>
        </authorList>
    </citation>
    <scope>NUCLEOTIDE SEQUENCE [LARGE SCALE GENOMIC DNA]</scope>
    <source>
        <strain evidence="9">cv. Chardonnay</strain>
        <tissue evidence="8">Leaf</tissue>
    </source>
</reference>
<evidence type="ECO:0000256" key="1">
    <source>
        <dbReference type="ARBA" id="ARBA00000077"/>
    </source>
</evidence>
<dbReference type="InterPro" id="IPR024567">
    <property type="entry name" value="RNase_HII/HIII_dom"/>
</dbReference>
<dbReference type="Proteomes" id="UP000288805">
    <property type="component" value="Unassembled WGS sequence"/>
</dbReference>
<organism evidence="8 9">
    <name type="scientific">Vitis vinifera</name>
    <name type="common">Grape</name>
    <dbReference type="NCBI Taxonomy" id="29760"/>
    <lineage>
        <taxon>Eukaryota</taxon>
        <taxon>Viridiplantae</taxon>
        <taxon>Streptophyta</taxon>
        <taxon>Embryophyta</taxon>
        <taxon>Tracheophyta</taxon>
        <taxon>Spermatophyta</taxon>
        <taxon>Magnoliopsida</taxon>
        <taxon>eudicotyledons</taxon>
        <taxon>Gunneridae</taxon>
        <taxon>Pentapetalae</taxon>
        <taxon>rosids</taxon>
        <taxon>Vitales</taxon>
        <taxon>Vitaceae</taxon>
        <taxon>Viteae</taxon>
        <taxon>Vitis</taxon>
    </lineage>
</organism>
<proteinExistence type="inferred from homology"/>
<dbReference type="Gene3D" id="3.30.420.10">
    <property type="entry name" value="Ribonuclease H-like superfamily/Ribonuclease H"/>
    <property type="match status" value="1"/>
</dbReference>
<comment type="caution">
    <text evidence="8">The sequence shown here is derived from an EMBL/GenBank/DDBJ whole genome shotgun (WGS) entry which is preliminary data.</text>
</comment>
<keyword evidence="3" id="KW-0479">Metal-binding</keyword>
<dbReference type="GO" id="GO:0003723">
    <property type="term" value="F:RNA binding"/>
    <property type="evidence" value="ECO:0007669"/>
    <property type="project" value="InterPro"/>
</dbReference>